<dbReference type="AlphaFoldDB" id="A0A1M6A4L4"/>
<dbReference type="Proteomes" id="UP000184432">
    <property type="component" value="Unassembled WGS sequence"/>
</dbReference>
<accession>A0A1M6A4L4</accession>
<keyword evidence="2" id="KW-1185">Reference proteome</keyword>
<evidence type="ECO:0000313" key="1">
    <source>
        <dbReference type="EMBL" id="SHI31418.1"/>
    </source>
</evidence>
<reference evidence="2" key="1">
    <citation type="submission" date="2016-11" db="EMBL/GenBank/DDBJ databases">
        <authorList>
            <person name="Varghese N."/>
            <person name="Submissions S."/>
        </authorList>
    </citation>
    <scope>NUCLEOTIDE SEQUENCE [LARGE SCALE GENOMIC DNA]</scope>
    <source>
        <strain evidence="2">DSM 22623</strain>
    </source>
</reference>
<gene>
    <name evidence="1" type="ORF">SAMN04488508_10183</name>
</gene>
<proteinExistence type="predicted"/>
<protein>
    <submittedName>
        <fullName evidence="1">Uncharacterized protein</fullName>
    </submittedName>
</protein>
<evidence type="ECO:0000313" key="2">
    <source>
        <dbReference type="Proteomes" id="UP000184432"/>
    </source>
</evidence>
<sequence length="202" mass="23946">MCRKIEKQGNILPCYDTYIKCCSTLNMKEQNTNIEFLISAFAYSFTSMNETFYLRKRDLKVIGVHIFDHSLVSECKSEYESGLTKEEERDIKEAIIANEKNYDTHIFIPRLTKEQRFEIISDFIDSSTDFKEKLKENYKSLIDSTENYGIEFYKKGIKAGVEMEYLTNGIEDKNIKSKWTKFYRNKTKTIAIEWFEKEKNTL</sequence>
<dbReference type="STRING" id="570521.SAMN04488508_10183"/>
<organism evidence="1 2">
    <name type="scientific">Aquimarina spongiae</name>
    <dbReference type="NCBI Taxonomy" id="570521"/>
    <lineage>
        <taxon>Bacteria</taxon>
        <taxon>Pseudomonadati</taxon>
        <taxon>Bacteroidota</taxon>
        <taxon>Flavobacteriia</taxon>
        <taxon>Flavobacteriales</taxon>
        <taxon>Flavobacteriaceae</taxon>
        <taxon>Aquimarina</taxon>
    </lineage>
</organism>
<dbReference type="EMBL" id="FQYP01000001">
    <property type="protein sequence ID" value="SHI31418.1"/>
    <property type="molecule type" value="Genomic_DNA"/>
</dbReference>
<name>A0A1M6A4L4_9FLAO</name>